<dbReference type="RefSeq" id="WP_014270563.1">
    <property type="nucleotide sequence ID" value="NC_016633.1"/>
</dbReference>
<evidence type="ECO:0000313" key="6">
    <source>
        <dbReference type="EMBL" id="AEV29720.1"/>
    </source>
</evidence>
<dbReference type="GO" id="GO:0003677">
    <property type="term" value="F:DNA binding"/>
    <property type="evidence" value="ECO:0007669"/>
    <property type="project" value="UniProtKB-KW"/>
</dbReference>
<evidence type="ECO:0000256" key="3">
    <source>
        <dbReference type="ARBA" id="ARBA00023125"/>
    </source>
</evidence>
<dbReference type="InterPro" id="IPR001387">
    <property type="entry name" value="Cro/C1-type_HTH"/>
</dbReference>
<dbReference type="GO" id="GO:0005694">
    <property type="term" value="C:chromosome"/>
    <property type="evidence" value="ECO:0007669"/>
    <property type="project" value="TreeGrafter"/>
</dbReference>
<sequence>MSQNLNKKHGLGKGIGSLMTDYTFDSVLENALGVFPEKSNETSDPKDKIFQEIPLAQIRPNPRQPRKDFNDSSLKELSESIKSQGVLQPILVEEISPGEYSIVAGERRYRASKLAGLEKVPVLVKTFSDMQRLEVSLIENIQRENLNPVEEAKAYAYLIQEAGITQDELAKRLGKNRSTISNSIRLLQLSSPMQNDLLTGKFSAGQARALLSVVNPADREILYRTVLEKDLSVRATEQLATQFNKGKRVAFQNKKKRLKKSLEKSREIVTVEDKFLHAFGSQVEVKGSLEKGKIEIPYTSSEELERLYQLLAPGQDLFEV</sequence>
<feature type="compositionally biased region" description="Basic and acidic residues" evidence="4">
    <location>
        <begin position="65"/>
        <end position="75"/>
    </location>
</feature>
<dbReference type="STRING" id="158190.SpiGrapes_1926"/>
<gene>
    <name evidence="6" type="ordered locus">SpiGrapes_1926</name>
</gene>
<dbReference type="Pfam" id="PF02195">
    <property type="entry name" value="ParB_N"/>
    <property type="match status" value="1"/>
</dbReference>
<protein>
    <submittedName>
        <fullName evidence="6">ParB-like partition protein</fullName>
    </submittedName>
</protein>
<feature type="domain" description="HTH cro/C1-type" evidence="5">
    <location>
        <begin position="160"/>
        <end position="182"/>
    </location>
</feature>
<dbReference type="NCBIfam" id="TIGR00180">
    <property type="entry name" value="parB_part"/>
    <property type="match status" value="1"/>
</dbReference>
<evidence type="ECO:0000256" key="2">
    <source>
        <dbReference type="ARBA" id="ARBA00022829"/>
    </source>
</evidence>
<evidence type="ECO:0000259" key="5">
    <source>
        <dbReference type="PROSITE" id="PS50943"/>
    </source>
</evidence>
<evidence type="ECO:0000256" key="4">
    <source>
        <dbReference type="SAM" id="MobiDB-lite"/>
    </source>
</evidence>
<keyword evidence="7" id="KW-1185">Reference proteome</keyword>
<dbReference type="PANTHER" id="PTHR33375">
    <property type="entry name" value="CHROMOSOME-PARTITIONING PROTEIN PARB-RELATED"/>
    <property type="match status" value="1"/>
</dbReference>
<proteinExistence type="inferred from homology"/>
<dbReference type="eggNOG" id="COG1475">
    <property type="taxonomic scope" value="Bacteria"/>
</dbReference>
<keyword evidence="3" id="KW-0238">DNA-binding</keyword>
<dbReference type="GO" id="GO:0007059">
    <property type="term" value="P:chromosome segregation"/>
    <property type="evidence" value="ECO:0007669"/>
    <property type="project" value="UniProtKB-KW"/>
</dbReference>
<comment type="similarity">
    <text evidence="1">Belongs to the ParB family.</text>
</comment>
<dbReference type="Gene3D" id="1.10.10.2830">
    <property type="match status" value="1"/>
</dbReference>
<dbReference type="SMART" id="SM00470">
    <property type="entry name" value="ParB"/>
    <property type="match status" value="1"/>
</dbReference>
<keyword evidence="2" id="KW-0159">Chromosome partition</keyword>
<dbReference type="InterPro" id="IPR050336">
    <property type="entry name" value="Chromosome_partition/occlusion"/>
</dbReference>
<dbReference type="InterPro" id="IPR003115">
    <property type="entry name" value="ParB_N"/>
</dbReference>
<dbReference type="HOGENOM" id="CLU_023853_0_0_12"/>
<dbReference type="FunFam" id="3.90.1530.30:FF:000001">
    <property type="entry name" value="Chromosome partitioning protein ParB"/>
    <property type="match status" value="1"/>
</dbReference>
<dbReference type="EMBL" id="CP003155">
    <property type="protein sequence ID" value="AEV29720.1"/>
    <property type="molecule type" value="Genomic_DNA"/>
</dbReference>
<dbReference type="Pfam" id="PF17762">
    <property type="entry name" value="HTH_ParB"/>
    <property type="match status" value="1"/>
</dbReference>
<dbReference type="PANTHER" id="PTHR33375:SF1">
    <property type="entry name" value="CHROMOSOME-PARTITIONING PROTEIN PARB-RELATED"/>
    <property type="match status" value="1"/>
</dbReference>
<dbReference type="SUPFAM" id="SSF110849">
    <property type="entry name" value="ParB/Sulfiredoxin"/>
    <property type="match status" value="1"/>
</dbReference>
<organism evidence="6 7">
    <name type="scientific">Sphaerochaeta pleomorpha (strain ATCC BAA-1885 / DSM 22778 / Grapes)</name>
    <dbReference type="NCBI Taxonomy" id="158190"/>
    <lineage>
        <taxon>Bacteria</taxon>
        <taxon>Pseudomonadati</taxon>
        <taxon>Spirochaetota</taxon>
        <taxon>Spirochaetia</taxon>
        <taxon>Spirochaetales</taxon>
        <taxon>Sphaerochaetaceae</taxon>
        <taxon>Sphaerochaeta</taxon>
    </lineage>
</organism>
<reference evidence="6 7" key="1">
    <citation type="submission" date="2011-11" db="EMBL/GenBank/DDBJ databases">
        <title>Complete sequence of Spirochaeta sp. grapes.</title>
        <authorList>
            <consortium name="US DOE Joint Genome Institute"/>
            <person name="Lucas S."/>
            <person name="Han J."/>
            <person name="Lapidus A."/>
            <person name="Cheng J.-F."/>
            <person name="Goodwin L."/>
            <person name="Pitluck S."/>
            <person name="Peters L."/>
            <person name="Ovchinnikova G."/>
            <person name="Munk A.C."/>
            <person name="Detter J.C."/>
            <person name="Han C."/>
            <person name="Tapia R."/>
            <person name="Land M."/>
            <person name="Hauser L."/>
            <person name="Kyrpides N."/>
            <person name="Ivanova N."/>
            <person name="Pagani I."/>
            <person name="Ritalahtilisa K."/>
            <person name="Loeffler F."/>
            <person name="Woyke T."/>
        </authorList>
    </citation>
    <scope>NUCLEOTIDE SEQUENCE [LARGE SCALE GENOMIC DNA]</scope>
    <source>
        <strain evidence="7">ATCC BAA-1885 / DSM 22778 / Grapes</strain>
    </source>
</reference>
<dbReference type="KEGG" id="sgp:SpiGrapes_1926"/>
<dbReference type="CDD" id="cd00093">
    <property type="entry name" value="HTH_XRE"/>
    <property type="match status" value="1"/>
</dbReference>
<dbReference type="AlphaFoldDB" id="G8QYU3"/>
<dbReference type="InterPro" id="IPR041468">
    <property type="entry name" value="HTH_ParB/Spo0J"/>
</dbReference>
<dbReference type="CDD" id="cd16393">
    <property type="entry name" value="SPO0J_N"/>
    <property type="match status" value="1"/>
</dbReference>
<dbReference type="Gene3D" id="3.90.1530.30">
    <property type="match status" value="1"/>
</dbReference>
<feature type="region of interest" description="Disordered" evidence="4">
    <location>
        <begin position="51"/>
        <end position="75"/>
    </location>
</feature>
<dbReference type="InterPro" id="IPR004437">
    <property type="entry name" value="ParB/RepB/Spo0J"/>
</dbReference>
<accession>G8QYU3</accession>
<dbReference type="OrthoDB" id="9802051at2"/>
<dbReference type="FunFam" id="1.10.10.2830:FF:000001">
    <property type="entry name" value="Chromosome partitioning protein ParB"/>
    <property type="match status" value="1"/>
</dbReference>
<evidence type="ECO:0000256" key="1">
    <source>
        <dbReference type="ARBA" id="ARBA00006295"/>
    </source>
</evidence>
<dbReference type="PROSITE" id="PS50943">
    <property type="entry name" value="HTH_CROC1"/>
    <property type="match status" value="1"/>
</dbReference>
<name>G8QYU3_SPHPG</name>
<dbReference type="InterPro" id="IPR036086">
    <property type="entry name" value="ParB/Sulfiredoxin_sf"/>
</dbReference>
<evidence type="ECO:0000313" key="7">
    <source>
        <dbReference type="Proteomes" id="UP000005632"/>
    </source>
</evidence>
<dbReference type="Proteomes" id="UP000005632">
    <property type="component" value="Chromosome"/>
</dbReference>